<proteinExistence type="predicted"/>
<feature type="region of interest" description="Disordered" evidence="1">
    <location>
        <begin position="246"/>
        <end position="397"/>
    </location>
</feature>
<name>A0ABP0EGR3_9ASCO</name>
<evidence type="ECO:0000256" key="1">
    <source>
        <dbReference type="SAM" id="MobiDB-lite"/>
    </source>
</evidence>
<evidence type="ECO:0000313" key="3">
    <source>
        <dbReference type="Proteomes" id="UP001497600"/>
    </source>
</evidence>
<dbReference type="EMBL" id="OZ004257">
    <property type="protein sequence ID" value="CAK7908686.1"/>
    <property type="molecule type" value="Genomic_DNA"/>
</dbReference>
<sequence length="397" mass="45884">MSDDLNYDRIDVDSPEQSVVASEDHQIENNSNPPPIDHQGLRTDNIQPEQEEVVYTVQEEPIFNRTRALFVGNLRKPLNANDFQNYLKELVTNQSNGVIERAWLNRSRTHGIVLVDREEGAEYIRSQLNGSIYPSEEEDMKLREIHDLKEQERYDQELAEFESKQAADKVGENETETSDEIEGKPELPRELVVDRIPLFVDYIPVKAINQWIFEEDKGPHNGQWKVIYEGESENLVATHTLLNGDFIPRYNSRGGRRGGNGRGGARGDRRGRGNGGYYDRNSGYRGGYDRRSSRDEYERRGSRDEYERRRSRDEGYNIYPSGPRSYGRGGGPGGPLSSRPTSRRPRGERDTYIPSRRPRADTYVPGRDNNQYDGYRERSRDRTDRRDRDRSRSPSGF</sequence>
<accession>A0ABP0EGR3</accession>
<feature type="compositionally biased region" description="Basic and acidic residues" evidence="1">
    <location>
        <begin position="156"/>
        <end position="172"/>
    </location>
</feature>
<dbReference type="InterPro" id="IPR035979">
    <property type="entry name" value="RBD_domain_sf"/>
</dbReference>
<keyword evidence="3" id="KW-1185">Reference proteome</keyword>
<feature type="compositionally biased region" description="Basic and acidic residues" evidence="1">
    <location>
        <begin position="1"/>
        <end position="12"/>
    </location>
</feature>
<dbReference type="Proteomes" id="UP001497600">
    <property type="component" value="Chromosome E"/>
</dbReference>
<evidence type="ECO:0008006" key="4">
    <source>
        <dbReference type="Google" id="ProtNLM"/>
    </source>
</evidence>
<protein>
    <recommendedName>
        <fullName evidence="4">RRM domain-containing protein</fullName>
    </recommendedName>
</protein>
<feature type="region of interest" description="Disordered" evidence="1">
    <location>
        <begin position="1"/>
        <end position="39"/>
    </location>
</feature>
<reference evidence="2 3" key="1">
    <citation type="submission" date="2024-01" db="EMBL/GenBank/DDBJ databases">
        <authorList>
            <consortium name="Genoscope - CEA"/>
            <person name="William W."/>
        </authorList>
    </citation>
    <scope>NUCLEOTIDE SEQUENCE [LARGE SCALE GENOMIC DNA]</scope>
    <source>
        <strain evidence="2 3">29B2s-10</strain>
    </source>
</reference>
<organism evidence="2 3">
    <name type="scientific">[Candida] anglica</name>
    <dbReference type="NCBI Taxonomy" id="148631"/>
    <lineage>
        <taxon>Eukaryota</taxon>
        <taxon>Fungi</taxon>
        <taxon>Dikarya</taxon>
        <taxon>Ascomycota</taxon>
        <taxon>Saccharomycotina</taxon>
        <taxon>Pichiomycetes</taxon>
        <taxon>Debaryomycetaceae</taxon>
        <taxon>Kurtzmaniella</taxon>
    </lineage>
</organism>
<feature type="compositionally biased region" description="Basic and acidic residues" evidence="1">
    <location>
        <begin position="287"/>
        <end position="315"/>
    </location>
</feature>
<dbReference type="SUPFAM" id="SSF54928">
    <property type="entry name" value="RNA-binding domain, RBD"/>
    <property type="match status" value="1"/>
</dbReference>
<gene>
    <name evidence="2" type="ORF">CAAN4_E11342</name>
</gene>
<evidence type="ECO:0000313" key="2">
    <source>
        <dbReference type="EMBL" id="CAK7908686.1"/>
    </source>
</evidence>
<feature type="region of interest" description="Disordered" evidence="1">
    <location>
        <begin position="156"/>
        <end position="185"/>
    </location>
</feature>
<feature type="compositionally biased region" description="Basic and acidic residues" evidence="1">
    <location>
        <begin position="374"/>
        <end position="397"/>
    </location>
</feature>